<dbReference type="CDD" id="cd05289">
    <property type="entry name" value="MDR_like_2"/>
    <property type="match status" value="1"/>
</dbReference>
<dbReference type="PANTHER" id="PTHR48106">
    <property type="entry name" value="QUINONE OXIDOREDUCTASE PIG3-RELATED"/>
    <property type="match status" value="1"/>
</dbReference>
<dbReference type="GO" id="GO:0070402">
    <property type="term" value="F:NADPH binding"/>
    <property type="evidence" value="ECO:0007669"/>
    <property type="project" value="TreeGrafter"/>
</dbReference>
<dbReference type="EMBL" id="CP159534">
    <property type="protein sequence ID" value="XCJ73405.1"/>
    <property type="molecule type" value="Genomic_DNA"/>
</dbReference>
<evidence type="ECO:0000256" key="1">
    <source>
        <dbReference type="ARBA" id="ARBA00022857"/>
    </source>
</evidence>
<sequence>MRVITQRRLGGPDVLELVEVERPVPDTGEVLVRVHAAGVNPVDRLARTGEAPLFGDPPFTLGRDLSGVVEACGGDGTGFRPGDEVFGMIPGGGYAECVVVRAEHLAPKPATVDHVHAAAVPAAALTAWQALVDTGHMAPGRRVLVHAAAGGVGHIAVQIAKAEGAYVIGTARADKHEFLRGLGVDEPLDYTTTDFARTVRDVDVALDLVGGAYGPRTLATLRPGGLLASVVLSDPGVTAQDAQARGVTFVPVSVRPSGATLGKVAALMAAGRVRSHVSTLLPLEDAGKAHELSGTGRTQGKIVLTLVDRAS</sequence>
<dbReference type="RefSeq" id="WP_353944888.1">
    <property type="nucleotide sequence ID" value="NZ_CP159534.1"/>
</dbReference>
<dbReference type="SUPFAM" id="SSF50129">
    <property type="entry name" value="GroES-like"/>
    <property type="match status" value="1"/>
</dbReference>
<dbReference type="GO" id="GO:0016651">
    <property type="term" value="F:oxidoreductase activity, acting on NAD(P)H"/>
    <property type="evidence" value="ECO:0007669"/>
    <property type="project" value="TreeGrafter"/>
</dbReference>
<dbReference type="PANTHER" id="PTHR48106:SF18">
    <property type="entry name" value="QUINONE OXIDOREDUCTASE PIG3"/>
    <property type="match status" value="1"/>
</dbReference>
<reference evidence="4" key="1">
    <citation type="submission" date="2024-06" db="EMBL/GenBank/DDBJ databases">
        <title>Streptomyces sp. strain HUAS MG91 genome sequences.</title>
        <authorList>
            <person name="Mo P."/>
        </authorList>
    </citation>
    <scope>NUCLEOTIDE SEQUENCE</scope>
    <source>
        <strain evidence="4">HUAS MG91</strain>
    </source>
</reference>
<dbReference type="InterPro" id="IPR011032">
    <property type="entry name" value="GroES-like_sf"/>
</dbReference>
<dbReference type="InterPro" id="IPR036291">
    <property type="entry name" value="NAD(P)-bd_dom_sf"/>
</dbReference>
<keyword evidence="1" id="KW-0521">NADP</keyword>
<name>A0AAU8IY73_9ACTN</name>
<dbReference type="EC" id="1.-.-.-" evidence="4"/>
<proteinExistence type="predicted"/>
<accession>A0AAU8IY73</accession>
<dbReference type="Gene3D" id="3.90.180.10">
    <property type="entry name" value="Medium-chain alcohol dehydrogenases, catalytic domain"/>
    <property type="match status" value="1"/>
</dbReference>
<feature type="domain" description="Enoyl reductase (ER)" evidence="3">
    <location>
        <begin position="10"/>
        <end position="304"/>
    </location>
</feature>
<dbReference type="SMART" id="SM00829">
    <property type="entry name" value="PKS_ER"/>
    <property type="match status" value="1"/>
</dbReference>
<dbReference type="KEGG" id="stac:ABII15_27120"/>
<gene>
    <name evidence="4" type="ORF">ABII15_27120</name>
</gene>
<dbReference type="Gene3D" id="3.40.50.720">
    <property type="entry name" value="NAD(P)-binding Rossmann-like Domain"/>
    <property type="match status" value="1"/>
</dbReference>
<keyword evidence="2 4" id="KW-0560">Oxidoreductase</keyword>
<dbReference type="InterPro" id="IPR020843">
    <property type="entry name" value="ER"/>
</dbReference>
<evidence type="ECO:0000256" key="2">
    <source>
        <dbReference type="ARBA" id="ARBA00023002"/>
    </source>
</evidence>
<dbReference type="SUPFAM" id="SSF51735">
    <property type="entry name" value="NAD(P)-binding Rossmann-fold domains"/>
    <property type="match status" value="1"/>
</dbReference>
<dbReference type="AlphaFoldDB" id="A0AAU8IY73"/>
<organism evidence="4">
    <name type="scientific">Streptomyces tabacisoli</name>
    <dbReference type="NCBI Taxonomy" id="3156398"/>
    <lineage>
        <taxon>Bacteria</taxon>
        <taxon>Bacillati</taxon>
        <taxon>Actinomycetota</taxon>
        <taxon>Actinomycetes</taxon>
        <taxon>Kitasatosporales</taxon>
        <taxon>Streptomycetaceae</taxon>
        <taxon>Streptomyces</taxon>
    </lineage>
</organism>
<evidence type="ECO:0000259" key="3">
    <source>
        <dbReference type="SMART" id="SM00829"/>
    </source>
</evidence>
<protein>
    <submittedName>
        <fullName evidence="4">NADP-dependent oxidoreductase</fullName>
        <ecNumber evidence="4">1.-.-.-</ecNumber>
    </submittedName>
</protein>
<evidence type="ECO:0000313" key="4">
    <source>
        <dbReference type="EMBL" id="XCJ73405.1"/>
    </source>
</evidence>
<dbReference type="Pfam" id="PF08240">
    <property type="entry name" value="ADH_N"/>
    <property type="match status" value="1"/>
</dbReference>
<dbReference type="InterPro" id="IPR013154">
    <property type="entry name" value="ADH-like_N"/>
</dbReference>
<dbReference type="Pfam" id="PF13602">
    <property type="entry name" value="ADH_zinc_N_2"/>
    <property type="match status" value="1"/>
</dbReference>